<organism evidence="2">
    <name type="scientific">Tanacetum cinerariifolium</name>
    <name type="common">Dalmatian daisy</name>
    <name type="synonym">Chrysanthemum cinerariifolium</name>
    <dbReference type="NCBI Taxonomy" id="118510"/>
    <lineage>
        <taxon>Eukaryota</taxon>
        <taxon>Viridiplantae</taxon>
        <taxon>Streptophyta</taxon>
        <taxon>Embryophyta</taxon>
        <taxon>Tracheophyta</taxon>
        <taxon>Spermatophyta</taxon>
        <taxon>Magnoliopsida</taxon>
        <taxon>eudicotyledons</taxon>
        <taxon>Gunneridae</taxon>
        <taxon>Pentapetalae</taxon>
        <taxon>asterids</taxon>
        <taxon>campanulids</taxon>
        <taxon>Asterales</taxon>
        <taxon>Asteraceae</taxon>
        <taxon>Asteroideae</taxon>
        <taxon>Anthemideae</taxon>
        <taxon>Anthemidinae</taxon>
        <taxon>Tanacetum</taxon>
    </lineage>
</organism>
<gene>
    <name evidence="2" type="ORF">Tci_911325</name>
</gene>
<feature type="non-terminal residue" evidence="2">
    <location>
        <position position="1"/>
    </location>
</feature>
<reference evidence="2" key="1">
    <citation type="journal article" date="2019" name="Sci. Rep.">
        <title>Draft genome of Tanacetum cinerariifolium, the natural source of mosquito coil.</title>
        <authorList>
            <person name="Yamashiro T."/>
            <person name="Shiraishi A."/>
            <person name="Satake H."/>
            <person name="Nakayama K."/>
        </authorList>
    </citation>
    <scope>NUCLEOTIDE SEQUENCE</scope>
</reference>
<sequence>DPGRLSRSTRPGRLCLAGSRVRRADRRAIRIVPAIHRCSPERRSSATGVTAPPPGSLAACTQCPESAAARQGPPGHQRNCGQPLPLQQR</sequence>
<dbReference type="AlphaFoldDB" id="A0A699W0Z9"/>
<name>A0A699W0Z9_TANCI</name>
<proteinExistence type="predicted"/>
<feature type="region of interest" description="Disordered" evidence="1">
    <location>
        <begin position="38"/>
        <end position="57"/>
    </location>
</feature>
<accession>A0A699W0Z9</accession>
<evidence type="ECO:0000313" key="2">
    <source>
        <dbReference type="EMBL" id="GFD39356.1"/>
    </source>
</evidence>
<dbReference type="EMBL" id="BKCJ011515021">
    <property type="protein sequence ID" value="GFD39356.1"/>
    <property type="molecule type" value="Genomic_DNA"/>
</dbReference>
<evidence type="ECO:0000256" key="1">
    <source>
        <dbReference type="SAM" id="MobiDB-lite"/>
    </source>
</evidence>
<feature type="region of interest" description="Disordered" evidence="1">
    <location>
        <begin position="65"/>
        <end position="89"/>
    </location>
</feature>
<protein>
    <submittedName>
        <fullName evidence="2">Uncharacterized protein</fullName>
    </submittedName>
</protein>
<comment type="caution">
    <text evidence="2">The sequence shown here is derived from an EMBL/GenBank/DDBJ whole genome shotgun (WGS) entry which is preliminary data.</text>
</comment>